<dbReference type="EMBL" id="BMAW01059929">
    <property type="protein sequence ID" value="GFT23621.1"/>
    <property type="molecule type" value="Genomic_DNA"/>
</dbReference>
<reference evidence="1" key="1">
    <citation type="submission" date="2020-08" db="EMBL/GenBank/DDBJ databases">
        <title>Multicomponent nature underlies the extraordinary mechanical properties of spider dragline silk.</title>
        <authorList>
            <person name="Kono N."/>
            <person name="Nakamura H."/>
            <person name="Mori M."/>
            <person name="Yoshida Y."/>
            <person name="Ohtoshi R."/>
            <person name="Malay A.D."/>
            <person name="Moran D.A.P."/>
            <person name="Tomita M."/>
            <person name="Numata K."/>
            <person name="Arakawa K."/>
        </authorList>
    </citation>
    <scope>NUCLEOTIDE SEQUENCE</scope>
</reference>
<name>A0A8X6NMT7_NEPPI</name>
<dbReference type="Proteomes" id="UP000887013">
    <property type="component" value="Unassembled WGS sequence"/>
</dbReference>
<accession>A0A8X6NMT7</accession>
<evidence type="ECO:0000313" key="1">
    <source>
        <dbReference type="EMBL" id="GFT23621.1"/>
    </source>
</evidence>
<keyword evidence="2" id="KW-1185">Reference proteome</keyword>
<evidence type="ECO:0000313" key="2">
    <source>
        <dbReference type="Proteomes" id="UP000887013"/>
    </source>
</evidence>
<proteinExistence type="predicted"/>
<sequence>MEEMDSTHFESFLRLQFPKFSKGYKPSDFDEFIDEHIGRDYVLSLSRLAFPNEWQIQISDNDIREKLIRMRKTKINNRSCWIFPLGSSEIRGFIHWLPNTVSNTIVEEFLRNYGRVLFVKNENREMHGMKTESGSKYFGLVLKSEYSKESVPHFSEFDGFTGLINIWGRVSPCFFCKDFGHRKTQCVKFKEKLKDYSGRPQTHDSSRRKRPRGLRYALLNPPKYKDFTIAANDVEPNYKSIYSQITSLRLGEYFPMLSMDDEFQIQTEPYFDLKVFKEFLEQLKYTLTDEANIFHTCVKRSLLETVSKVGMYETLDVLETQETNSDTFSTTEEQPERTNEIVKNIMKLFFSTLKNKLELIEIDYNLLREKVITLCEQFEAKYEKMETSDEMDYLPESLQSKFLGDFPRLIRDRVAASKNQMLHNITSMAVAGKLSEERFISTLSQIRRTYEQIIKRISEMCPETTYTSVHAESVGRDKAKAVGSHTISSGEVSICSEDFPLRVLERIATSENIILKNYASKLFAGQLNEEEFICEISEIWNNYDKLRENVSGVLFLKTTKTPTGASAEEIKSSKVQESSNPSKELQRKIKERIATSESRSMEQITSMAVAGKLSDEKLISRLSQTRCNYEKIRKRISEVICPETTYIATRSESERSEVERAGDEVVRCLTESVEGSILNDDFILRVLERIASSEDIMLKNSVSELLEGQLNATEFVSKIWKIWNYNDKLRENVSGTLFLKIAEAEIGTELVKGATDVIAEEIESVIIAIQRSNPSEELKRRIIERIEISKHQALQKITSMAAAEKLSEKFISSLLQIRNKYDEIRQRISKVMCLETIYIPTLTKAAETTEVRRARSEVVRNLIASVEENPTFGDFPQRVLERIASSEDLMLKNYISNLFAGQLNEEEFICKISEIWNNYDKLRKSVSGVLFLKTTESATGARAVEIKSPKVAVQESSNLSKELQRKIKERIATSEKRTTKQIMSMAVAGKLSEEKLISRLSQIWNSYEDIKKGISEVMDLDTTSMYAESVEASEFVRAVAEDIESCIISLQKSSIYIDDLMQRIMGRIAISENRNLDKCMAQFDKTKVLTKISIFTNIYETLRKRIIDKILEITQSVSRVKSIDRAKVAAVVAEEIGSLIVSLKECSIFSNELTLDIMDQIATYETENLEKLKSMAAEAQIDEAELMSRTSLLHTIFKELKKTVEEVLPQETLIGICPESVEEAEVVRTVAEEIGSLRVSLQDGSILSNTIQRRITERIAISENQFLEEIVRMAFPAQTNNAKIISKILLLRSSYEELRKKISEIPLLKTNDWGSSGERVERDQISESFNDAFDKLMIFLEGDFTQVVMELTSGNQNLELSARKSRWSNDHELKRVIEKLCLMAAEMDTSADEFKTAVKEIDSLRLLKKSSISNPGFMKGIMNLINISENQSLEKITSMEVAVHLSGEQLNLKIKQLKRNFEKVRKIVSEKLLEKGIRTGSYAEIVPEEDENLRAPLQRSLVSSNSFVDDIFKRIDSAEKQTVDKITSSEVAAELSGTELTKKLSQSLNSYKVLRHRFEKTVANIDKIV</sequence>
<dbReference type="OrthoDB" id="6494660at2759"/>
<gene>
    <name evidence="1" type="primary">AVEN_246682_1</name>
    <name evidence="1" type="ORF">NPIL_525431</name>
</gene>
<comment type="caution">
    <text evidence="1">The sequence shown here is derived from an EMBL/GenBank/DDBJ whole genome shotgun (WGS) entry which is preliminary data.</text>
</comment>
<organism evidence="1 2">
    <name type="scientific">Nephila pilipes</name>
    <name type="common">Giant wood spider</name>
    <name type="synonym">Nephila maculata</name>
    <dbReference type="NCBI Taxonomy" id="299642"/>
    <lineage>
        <taxon>Eukaryota</taxon>
        <taxon>Metazoa</taxon>
        <taxon>Ecdysozoa</taxon>
        <taxon>Arthropoda</taxon>
        <taxon>Chelicerata</taxon>
        <taxon>Arachnida</taxon>
        <taxon>Araneae</taxon>
        <taxon>Araneomorphae</taxon>
        <taxon>Entelegynae</taxon>
        <taxon>Araneoidea</taxon>
        <taxon>Nephilidae</taxon>
        <taxon>Nephila</taxon>
    </lineage>
</organism>
<protein>
    <submittedName>
        <fullName evidence="1">CCHC-type domain-containing protein</fullName>
    </submittedName>
</protein>